<comment type="caution">
    <text evidence="1">The sequence shown here is derived from an EMBL/GenBank/DDBJ whole genome shotgun (WGS) entry which is preliminary data.</text>
</comment>
<evidence type="ECO:0000313" key="1">
    <source>
        <dbReference type="EMBL" id="GAG40653.1"/>
    </source>
</evidence>
<accession>X0XVQ2</accession>
<protein>
    <submittedName>
        <fullName evidence="1">Uncharacterized protein</fullName>
    </submittedName>
</protein>
<dbReference type="EMBL" id="BARS01040930">
    <property type="protein sequence ID" value="GAG40653.1"/>
    <property type="molecule type" value="Genomic_DNA"/>
</dbReference>
<proteinExistence type="predicted"/>
<dbReference type="AlphaFoldDB" id="X0XVQ2"/>
<reference evidence="1" key="1">
    <citation type="journal article" date="2014" name="Front. Microbiol.">
        <title>High frequency of phylogenetically diverse reductive dehalogenase-homologous genes in deep subseafloor sedimentary metagenomes.</title>
        <authorList>
            <person name="Kawai M."/>
            <person name="Futagami T."/>
            <person name="Toyoda A."/>
            <person name="Takaki Y."/>
            <person name="Nishi S."/>
            <person name="Hori S."/>
            <person name="Arai W."/>
            <person name="Tsubouchi T."/>
            <person name="Morono Y."/>
            <person name="Uchiyama I."/>
            <person name="Ito T."/>
            <person name="Fujiyama A."/>
            <person name="Inagaki F."/>
            <person name="Takami H."/>
        </authorList>
    </citation>
    <scope>NUCLEOTIDE SEQUENCE</scope>
    <source>
        <strain evidence="1">Expedition CK06-06</strain>
    </source>
</reference>
<sequence>MKGKRRIEYWLSQERWWEFLSRGSITEIKKPIWIDWIALYSALSKIWSTLNEIGKEGMSDYMRSSRLRDSLEVLGAEFAKSGLDIPPIPGTDVRPEEYEKAFEDFIVNVFGAS</sequence>
<organism evidence="1">
    <name type="scientific">marine sediment metagenome</name>
    <dbReference type="NCBI Taxonomy" id="412755"/>
    <lineage>
        <taxon>unclassified sequences</taxon>
        <taxon>metagenomes</taxon>
        <taxon>ecological metagenomes</taxon>
    </lineage>
</organism>
<gene>
    <name evidence="1" type="ORF">S01H1_62324</name>
</gene>
<name>X0XVQ2_9ZZZZ</name>